<dbReference type="InterPro" id="IPR011990">
    <property type="entry name" value="TPR-like_helical_dom_sf"/>
</dbReference>
<dbReference type="AlphaFoldDB" id="A0A2P6QI38"/>
<keyword evidence="1" id="KW-0812">Transmembrane</keyword>
<proteinExistence type="predicted"/>
<reference evidence="2 3" key="1">
    <citation type="journal article" date="2018" name="Nat. Genet.">
        <title>The Rosa genome provides new insights in the design of modern roses.</title>
        <authorList>
            <person name="Bendahmane M."/>
        </authorList>
    </citation>
    <scope>NUCLEOTIDE SEQUENCE [LARGE SCALE GENOMIC DNA]</scope>
    <source>
        <strain evidence="3">cv. Old Blush</strain>
    </source>
</reference>
<dbReference type="EMBL" id="PDCK01000043">
    <property type="protein sequence ID" value="PRQ33846.1"/>
    <property type="molecule type" value="Genomic_DNA"/>
</dbReference>
<dbReference type="Proteomes" id="UP000238479">
    <property type="component" value="Chromosome 5"/>
</dbReference>
<evidence type="ECO:0000256" key="1">
    <source>
        <dbReference type="SAM" id="Phobius"/>
    </source>
</evidence>
<keyword evidence="1" id="KW-1133">Transmembrane helix</keyword>
<evidence type="ECO:0000313" key="3">
    <source>
        <dbReference type="Proteomes" id="UP000238479"/>
    </source>
</evidence>
<sequence length="128" mass="14988">MIRSTASSCYGKLATEVFTLPTLVFFFTINLASFHSRPSKPINPRITTQLEQHFRDPPIPKVSNVKDAFKLFDEMLQRRPLPSIVRFNQMLGQLVKMKHCFEVIGLYKQMGLRRESILIFILYSKYHH</sequence>
<protein>
    <submittedName>
        <fullName evidence="2">Uncharacterized protein</fullName>
    </submittedName>
</protein>
<dbReference type="Gene3D" id="1.25.40.10">
    <property type="entry name" value="Tetratricopeptide repeat domain"/>
    <property type="match status" value="1"/>
</dbReference>
<feature type="transmembrane region" description="Helical" evidence="1">
    <location>
        <begin position="17"/>
        <end position="35"/>
    </location>
</feature>
<comment type="caution">
    <text evidence="2">The sequence shown here is derived from an EMBL/GenBank/DDBJ whole genome shotgun (WGS) entry which is preliminary data.</text>
</comment>
<organism evidence="2 3">
    <name type="scientific">Rosa chinensis</name>
    <name type="common">China rose</name>
    <dbReference type="NCBI Taxonomy" id="74649"/>
    <lineage>
        <taxon>Eukaryota</taxon>
        <taxon>Viridiplantae</taxon>
        <taxon>Streptophyta</taxon>
        <taxon>Embryophyta</taxon>
        <taxon>Tracheophyta</taxon>
        <taxon>Spermatophyta</taxon>
        <taxon>Magnoliopsida</taxon>
        <taxon>eudicotyledons</taxon>
        <taxon>Gunneridae</taxon>
        <taxon>Pentapetalae</taxon>
        <taxon>rosids</taxon>
        <taxon>fabids</taxon>
        <taxon>Rosales</taxon>
        <taxon>Rosaceae</taxon>
        <taxon>Rosoideae</taxon>
        <taxon>Rosoideae incertae sedis</taxon>
        <taxon>Rosa</taxon>
    </lineage>
</organism>
<name>A0A2P6QI38_ROSCH</name>
<keyword evidence="1" id="KW-0472">Membrane</keyword>
<dbReference type="Gramene" id="PRQ33846">
    <property type="protein sequence ID" value="PRQ33846"/>
    <property type="gene ID" value="RchiOBHm_Chr5g0062161"/>
</dbReference>
<keyword evidence="3" id="KW-1185">Reference proteome</keyword>
<evidence type="ECO:0000313" key="2">
    <source>
        <dbReference type="EMBL" id="PRQ33846.1"/>
    </source>
</evidence>
<gene>
    <name evidence="2" type="ORF">RchiOBHm_Chr5g0062161</name>
</gene>
<accession>A0A2P6QI38</accession>